<reference evidence="5" key="1">
    <citation type="journal article" date="2019" name="Int. J. Syst. Evol. Microbiol.">
        <title>The Global Catalogue of Microorganisms (GCM) 10K type strain sequencing project: providing services to taxonomists for standard genome sequencing and annotation.</title>
        <authorList>
            <consortium name="The Broad Institute Genomics Platform"/>
            <consortium name="The Broad Institute Genome Sequencing Center for Infectious Disease"/>
            <person name="Wu L."/>
            <person name="Ma J."/>
        </authorList>
    </citation>
    <scope>NUCLEOTIDE SEQUENCE [LARGE SCALE GENOMIC DNA]</scope>
    <source>
        <strain evidence="5">CGMCC 1.8859</strain>
    </source>
</reference>
<dbReference type="InterPro" id="IPR008207">
    <property type="entry name" value="Sig_transdc_His_kin_Hpt_dom"/>
</dbReference>
<evidence type="ECO:0000313" key="5">
    <source>
        <dbReference type="Proteomes" id="UP000637267"/>
    </source>
</evidence>
<accession>A0ABQ2P866</accession>
<evidence type="ECO:0000313" key="4">
    <source>
        <dbReference type="EMBL" id="GGP20371.1"/>
    </source>
</evidence>
<comment type="caution">
    <text evidence="4">The sequence shown here is derived from an EMBL/GenBank/DDBJ whole genome shotgun (WGS) entry which is preliminary data.</text>
</comment>
<dbReference type="Pfam" id="PF01627">
    <property type="entry name" value="Hpt"/>
    <property type="match status" value="1"/>
</dbReference>
<dbReference type="EMBL" id="BMLX01000002">
    <property type="protein sequence ID" value="GGP20371.1"/>
    <property type="molecule type" value="Genomic_DNA"/>
</dbReference>
<evidence type="ECO:0000259" key="3">
    <source>
        <dbReference type="PROSITE" id="PS50894"/>
    </source>
</evidence>
<feature type="domain" description="HPt" evidence="3">
    <location>
        <begin position="19"/>
        <end position="109"/>
    </location>
</feature>
<dbReference type="Proteomes" id="UP000637267">
    <property type="component" value="Unassembled WGS sequence"/>
</dbReference>
<name>A0ABQ2P866_9NEIS</name>
<proteinExistence type="predicted"/>
<dbReference type="SUPFAM" id="SSF47226">
    <property type="entry name" value="Histidine-containing phosphotransfer domain, HPT domain"/>
    <property type="match status" value="1"/>
</dbReference>
<dbReference type="Gene3D" id="1.20.120.160">
    <property type="entry name" value="HPT domain"/>
    <property type="match status" value="1"/>
</dbReference>
<keyword evidence="2" id="KW-0597">Phosphoprotein</keyword>
<keyword evidence="1" id="KW-0902">Two-component regulatory system</keyword>
<keyword evidence="5" id="KW-1185">Reference proteome</keyword>
<sequence length="123" mass="13072">MTGLSEYSRAAALDMVAGDAALLTELLGVFLADVPARLHVLESAAAAEDLATVLHEAHAIKGACGTIAAAGNMQRMQALEHAARNNNGAAVAELWIESLEQMRWLLQDLHLDYEALRQGHTAA</sequence>
<organism evidence="4 5">
    <name type="scientific">Silvimonas iriomotensis</name>
    <dbReference type="NCBI Taxonomy" id="449662"/>
    <lineage>
        <taxon>Bacteria</taxon>
        <taxon>Pseudomonadati</taxon>
        <taxon>Pseudomonadota</taxon>
        <taxon>Betaproteobacteria</taxon>
        <taxon>Neisseriales</taxon>
        <taxon>Chitinibacteraceae</taxon>
        <taxon>Silvimonas</taxon>
    </lineage>
</organism>
<dbReference type="PROSITE" id="PS50894">
    <property type="entry name" value="HPT"/>
    <property type="match status" value="1"/>
</dbReference>
<feature type="modified residue" description="Phosphohistidine" evidence="2">
    <location>
        <position position="58"/>
    </location>
</feature>
<evidence type="ECO:0000256" key="1">
    <source>
        <dbReference type="ARBA" id="ARBA00023012"/>
    </source>
</evidence>
<dbReference type="RefSeq" id="WP_188703657.1">
    <property type="nucleotide sequence ID" value="NZ_BMLX01000002.1"/>
</dbReference>
<protein>
    <recommendedName>
        <fullName evidence="3">HPt domain-containing protein</fullName>
    </recommendedName>
</protein>
<dbReference type="InterPro" id="IPR036641">
    <property type="entry name" value="HPT_dom_sf"/>
</dbReference>
<gene>
    <name evidence="4" type="ORF">GCM10010970_14890</name>
</gene>
<evidence type="ECO:0000256" key="2">
    <source>
        <dbReference type="PROSITE-ProRule" id="PRU00110"/>
    </source>
</evidence>